<dbReference type="EMBL" id="CP002426">
    <property type="protein sequence ID" value="ADX82246.1"/>
    <property type="molecule type" value="Genomic_DNA"/>
</dbReference>
<dbReference type="HOGENOM" id="CLU_1465180_0_0_2"/>
<dbReference type="AlphaFoldDB" id="F0NP60"/>
<proteinExistence type="predicted"/>
<dbReference type="InterPro" id="IPR023430">
    <property type="entry name" value="Pept_HybD-like_dom_sf"/>
</dbReference>
<gene>
    <name evidence="1" type="ordered locus">SiH_0893</name>
</gene>
<sequence length="184" mass="20660">MNFIGGIGYYMLSDYGVGPLIVDVLKSLDLNNTIVEDLSYNTVAIYHRLIEGDYSKIILVGARKTGSSSVGHVRVYNLDEVNEPDESTLQRYIGDSVGGLIDIGSVTYFLKYYAPELEKKVSIIEIEAGEIREGNKINYEVVKSLPYLLKLVLEKVNQESLYSIALQKLNEILRKEYNVILLGD</sequence>
<accession>F0NP60</accession>
<evidence type="ECO:0000313" key="2">
    <source>
        <dbReference type="Proteomes" id="UP000006395"/>
    </source>
</evidence>
<evidence type="ECO:0008006" key="3">
    <source>
        <dbReference type="Google" id="ProtNLM"/>
    </source>
</evidence>
<dbReference type="Proteomes" id="UP000006395">
    <property type="component" value="Chromosome"/>
</dbReference>
<organism evidence="1 2">
    <name type="scientific">Saccharolobus islandicus (strain HVE10/4)</name>
    <name type="common">Sulfolobus islandicus</name>
    <dbReference type="NCBI Taxonomy" id="930943"/>
    <lineage>
        <taxon>Archaea</taxon>
        <taxon>Thermoproteota</taxon>
        <taxon>Thermoprotei</taxon>
        <taxon>Sulfolobales</taxon>
        <taxon>Sulfolobaceae</taxon>
        <taxon>Saccharolobus</taxon>
    </lineage>
</organism>
<protein>
    <recommendedName>
        <fullName evidence="3">Hydrogenase maturation protease</fullName>
    </recommendedName>
</protein>
<dbReference type="KEGG" id="sih:SiH_0893"/>
<name>F0NP60_SACI0</name>
<evidence type="ECO:0000313" key="1">
    <source>
        <dbReference type="EMBL" id="ADX82246.1"/>
    </source>
</evidence>
<dbReference type="Gene3D" id="3.40.50.1450">
    <property type="entry name" value="HybD-like"/>
    <property type="match status" value="1"/>
</dbReference>
<keyword evidence="2" id="KW-1185">Reference proteome</keyword>
<reference evidence="1 2" key="1">
    <citation type="journal article" date="2011" name="J. Bacteriol.">
        <title>Genome analyses of icelandic strains of Sulfolobus islandicus, model organisms for genetic and virus-host interaction studies.</title>
        <authorList>
            <person name="Guo L."/>
            <person name="Brugger K."/>
            <person name="Liu C."/>
            <person name="Shah S.A."/>
            <person name="Zheng H."/>
            <person name="Zhu Y."/>
            <person name="Wang S."/>
            <person name="Lillestol R.K."/>
            <person name="Chen L."/>
            <person name="Frank J."/>
            <person name="Prangishvili D."/>
            <person name="Paulin L."/>
            <person name="She Q."/>
            <person name="Huang L."/>
            <person name="Garrett R.A."/>
        </authorList>
    </citation>
    <scope>NUCLEOTIDE SEQUENCE [LARGE SCALE GENOMIC DNA]</scope>
    <source>
        <strain evidence="1 2">HVE10/4</strain>
    </source>
</reference>
<dbReference type="SUPFAM" id="SSF53163">
    <property type="entry name" value="HybD-like"/>
    <property type="match status" value="1"/>
</dbReference>